<dbReference type="PANTHER" id="PTHR44068:SF11">
    <property type="entry name" value="GERANYL DIPHOSPHATE 2-C-METHYLTRANSFERASE"/>
    <property type="match status" value="1"/>
</dbReference>
<dbReference type="GO" id="GO:0008757">
    <property type="term" value="F:S-adenosylmethionine-dependent methyltransferase activity"/>
    <property type="evidence" value="ECO:0007669"/>
    <property type="project" value="InterPro"/>
</dbReference>
<dbReference type="Pfam" id="PF08241">
    <property type="entry name" value="Methyltransf_11"/>
    <property type="match status" value="1"/>
</dbReference>
<dbReference type="InterPro" id="IPR050447">
    <property type="entry name" value="Erg6_SMT_methyltransf"/>
</dbReference>
<dbReference type="GO" id="GO:0032259">
    <property type="term" value="P:methylation"/>
    <property type="evidence" value="ECO:0007669"/>
    <property type="project" value="UniProtKB-KW"/>
</dbReference>
<dbReference type="RefSeq" id="WP_133293031.1">
    <property type="nucleotide sequence ID" value="NZ_SMSJ01000152.1"/>
</dbReference>
<dbReference type="InterPro" id="IPR013216">
    <property type="entry name" value="Methyltransf_11"/>
</dbReference>
<evidence type="ECO:0000256" key="1">
    <source>
        <dbReference type="ARBA" id="ARBA00022679"/>
    </source>
</evidence>
<evidence type="ECO:0000313" key="4">
    <source>
        <dbReference type="Proteomes" id="UP000295096"/>
    </source>
</evidence>
<feature type="domain" description="Methyltransferase type 11" evidence="2">
    <location>
        <begin position="69"/>
        <end position="165"/>
    </location>
</feature>
<dbReference type="Proteomes" id="UP000295096">
    <property type="component" value="Unassembled WGS sequence"/>
</dbReference>
<evidence type="ECO:0000313" key="3">
    <source>
        <dbReference type="EMBL" id="TDH58116.1"/>
    </source>
</evidence>
<accession>A0A4R5Q5Y5</accession>
<organism evidence="3 4">
    <name type="scientific">Dankookia rubra</name>
    <dbReference type="NCBI Taxonomy" id="1442381"/>
    <lineage>
        <taxon>Bacteria</taxon>
        <taxon>Pseudomonadati</taxon>
        <taxon>Pseudomonadota</taxon>
        <taxon>Alphaproteobacteria</taxon>
        <taxon>Acetobacterales</taxon>
        <taxon>Roseomonadaceae</taxon>
        <taxon>Dankookia</taxon>
    </lineage>
</organism>
<dbReference type="Gene3D" id="3.40.50.150">
    <property type="entry name" value="Vaccinia Virus protein VP39"/>
    <property type="match status" value="1"/>
</dbReference>
<dbReference type="CDD" id="cd02440">
    <property type="entry name" value="AdoMet_MTases"/>
    <property type="match status" value="1"/>
</dbReference>
<dbReference type="InterPro" id="IPR029063">
    <property type="entry name" value="SAM-dependent_MTases_sf"/>
</dbReference>
<keyword evidence="3" id="KW-0489">Methyltransferase</keyword>
<dbReference type="AlphaFoldDB" id="A0A4R5Q5Y5"/>
<proteinExistence type="predicted"/>
<dbReference type="OrthoDB" id="7856199at2"/>
<dbReference type="PANTHER" id="PTHR44068">
    <property type="entry name" value="ZGC:194242"/>
    <property type="match status" value="1"/>
</dbReference>
<keyword evidence="1 3" id="KW-0808">Transferase</keyword>
<protein>
    <submittedName>
        <fullName evidence="3">Class I SAM-dependent methyltransferase</fullName>
    </submittedName>
</protein>
<comment type="caution">
    <text evidence="3">The sequence shown here is derived from an EMBL/GenBank/DDBJ whole genome shotgun (WGS) entry which is preliminary data.</text>
</comment>
<dbReference type="SUPFAM" id="SSF53335">
    <property type="entry name" value="S-adenosyl-L-methionine-dependent methyltransferases"/>
    <property type="match status" value="1"/>
</dbReference>
<sequence>MTVETDVAGHYTEGTLERRILAALRQSGKDPNRLEPEDLAPVDEFHHGGRAATAAFAPRLDLRPGMQLLEIGAGIGGPARYFARHHGCQVTGIDLTEEFVAVARALTSRLGMDGQVRFEQGSALAMPFAAASFDVATLLHVGMNIADKARLFSEVRRVLKPGARFGIYDQMREAAGDLAFPVPWATDLGTSFVETAATYKRLLAEAGFEIVWERSCRDDALASFNRQTQAQPRSGAPPSLGGHVTMGARAAEKVANHRSNTERGLLAPNEIVARLSGTP</sequence>
<keyword evidence="4" id="KW-1185">Reference proteome</keyword>
<evidence type="ECO:0000259" key="2">
    <source>
        <dbReference type="Pfam" id="PF08241"/>
    </source>
</evidence>
<dbReference type="EMBL" id="SMSJ01000152">
    <property type="protein sequence ID" value="TDH58116.1"/>
    <property type="molecule type" value="Genomic_DNA"/>
</dbReference>
<name>A0A4R5Q5Y5_9PROT</name>
<reference evidence="3 4" key="1">
    <citation type="journal article" date="2016" name="J. Microbiol.">
        <title>Dankookia rubra gen. nov., sp. nov., an alphaproteobacterium isolated from sediment of a shallow stream.</title>
        <authorList>
            <person name="Kim W.H."/>
            <person name="Kim D.H."/>
            <person name="Kang K."/>
            <person name="Ahn T.Y."/>
        </authorList>
    </citation>
    <scope>NUCLEOTIDE SEQUENCE [LARGE SCALE GENOMIC DNA]</scope>
    <source>
        <strain evidence="3 4">JCM30602</strain>
    </source>
</reference>
<gene>
    <name evidence="3" type="ORF">E2C06_34260</name>
</gene>